<dbReference type="AlphaFoldDB" id="A0A645IT65"/>
<sequence length="171" mass="17997">MVVPNARSVSIRSPIFCTMMGANPSLGSSSSNRPGLPINARPMVSNCCSPPDSWPPIRPLSCASSGSISYTRSMFHSLAPSTPFLVAISRLSCTLRSGKICRSSGTKPTPARATTCGGRPRISRPASRMLPERGDTMPAMAFMVVLLPAPLRPSSASVWPLPTASAIPNNT</sequence>
<protein>
    <submittedName>
        <fullName evidence="2">Uncharacterized protein</fullName>
    </submittedName>
</protein>
<reference evidence="2" key="1">
    <citation type="submission" date="2019-08" db="EMBL/GenBank/DDBJ databases">
        <authorList>
            <person name="Kucharzyk K."/>
            <person name="Murdoch R.W."/>
            <person name="Higgins S."/>
            <person name="Loffler F."/>
        </authorList>
    </citation>
    <scope>NUCLEOTIDE SEQUENCE</scope>
</reference>
<organism evidence="2">
    <name type="scientific">bioreactor metagenome</name>
    <dbReference type="NCBI Taxonomy" id="1076179"/>
    <lineage>
        <taxon>unclassified sequences</taxon>
        <taxon>metagenomes</taxon>
        <taxon>ecological metagenomes</taxon>
    </lineage>
</organism>
<accession>A0A645IT65</accession>
<name>A0A645IT65_9ZZZZ</name>
<gene>
    <name evidence="2" type="ORF">SDC9_202016</name>
</gene>
<proteinExistence type="predicted"/>
<comment type="caution">
    <text evidence="2">The sequence shown here is derived from an EMBL/GenBank/DDBJ whole genome shotgun (WGS) entry which is preliminary data.</text>
</comment>
<dbReference type="EMBL" id="VSSQ01122487">
    <property type="protein sequence ID" value="MPN54346.1"/>
    <property type="molecule type" value="Genomic_DNA"/>
</dbReference>
<evidence type="ECO:0000256" key="1">
    <source>
        <dbReference type="SAM" id="MobiDB-lite"/>
    </source>
</evidence>
<evidence type="ECO:0000313" key="2">
    <source>
        <dbReference type="EMBL" id="MPN54346.1"/>
    </source>
</evidence>
<feature type="region of interest" description="Disordered" evidence="1">
    <location>
        <begin position="104"/>
        <end position="131"/>
    </location>
</feature>